<keyword evidence="4 7" id="KW-1133">Transmembrane helix</keyword>
<dbReference type="OrthoDB" id="9813917at2"/>
<evidence type="ECO:0000256" key="6">
    <source>
        <dbReference type="ARBA" id="ARBA00034125"/>
    </source>
</evidence>
<feature type="transmembrane region" description="Helical" evidence="7">
    <location>
        <begin position="141"/>
        <end position="160"/>
    </location>
</feature>
<comment type="similarity">
    <text evidence="6">Belongs to the ThrE exporter (TC 2.A.79) family.</text>
</comment>
<keyword evidence="10" id="KW-1185">Reference proteome</keyword>
<reference evidence="9 10" key="1">
    <citation type="submission" date="2011-01" db="EMBL/GenBank/DDBJ databases">
        <authorList>
            <person name="Weinstock G."/>
            <person name="Sodergren E."/>
            <person name="Clifton S."/>
            <person name="Fulton L."/>
            <person name="Fulton B."/>
            <person name="Courtney L."/>
            <person name="Fronick C."/>
            <person name="Harrison M."/>
            <person name="Strong C."/>
            <person name="Farmer C."/>
            <person name="Delahaunty K."/>
            <person name="Markovic C."/>
            <person name="Hall O."/>
            <person name="Minx P."/>
            <person name="Tomlinson C."/>
            <person name="Mitreva M."/>
            <person name="Hou S."/>
            <person name="Chen J."/>
            <person name="Wollam A."/>
            <person name="Pepin K.H."/>
            <person name="Johnson M."/>
            <person name="Bhonagiri V."/>
            <person name="Zhang X."/>
            <person name="Suruliraj S."/>
            <person name="Warren W."/>
            <person name="Chinwalla A."/>
            <person name="Mardis E.R."/>
            <person name="Wilson R.K."/>
        </authorList>
    </citation>
    <scope>NUCLEOTIDE SEQUENCE [LARGE SCALE GENOMIC DNA]</scope>
    <source>
        <strain evidence="10">DSM 22608 / JCM 16073 / KCTC 15190 / YIT 12066</strain>
    </source>
</reference>
<evidence type="ECO:0000256" key="3">
    <source>
        <dbReference type="ARBA" id="ARBA00022692"/>
    </source>
</evidence>
<dbReference type="EMBL" id="AEVO01000022">
    <property type="protein sequence ID" value="EFY07703.1"/>
    <property type="molecule type" value="Genomic_DNA"/>
</dbReference>
<keyword evidence="3 7" id="KW-0812">Transmembrane</keyword>
<keyword evidence="2" id="KW-1003">Cell membrane</keyword>
<dbReference type="HOGENOM" id="CLU_070277_2_0_6"/>
<evidence type="ECO:0000256" key="1">
    <source>
        <dbReference type="ARBA" id="ARBA00004651"/>
    </source>
</evidence>
<protein>
    <recommendedName>
        <fullName evidence="8">Threonine/serine exporter-like N-terminal domain-containing protein</fullName>
    </recommendedName>
</protein>
<feature type="domain" description="Threonine/serine exporter-like N-terminal" evidence="8">
    <location>
        <begin position="12"/>
        <end position="249"/>
    </location>
</feature>
<dbReference type="GO" id="GO:0022857">
    <property type="term" value="F:transmembrane transporter activity"/>
    <property type="evidence" value="ECO:0007669"/>
    <property type="project" value="InterPro"/>
</dbReference>
<dbReference type="InterPro" id="IPR050539">
    <property type="entry name" value="ThrE_Dicarb/AminoAcid_Exp"/>
</dbReference>
<comment type="caution">
    <text evidence="9">The sequence shown here is derived from an EMBL/GenBank/DDBJ whole genome shotgun (WGS) entry which is preliminary data.</text>
</comment>
<proteinExistence type="inferred from homology"/>
<evidence type="ECO:0000256" key="7">
    <source>
        <dbReference type="SAM" id="Phobius"/>
    </source>
</evidence>
<evidence type="ECO:0000259" key="8">
    <source>
        <dbReference type="Pfam" id="PF06738"/>
    </source>
</evidence>
<dbReference type="Pfam" id="PF06738">
    <property type="entry name" value="ThrE"/>
    <property type="match status" value="1"/>
</dbReference>
<evidence type="ECO:0000256" key="5">
    <source>
        <dbReference type="ARBA" id="ARBA00023136"/>
    </source>
</evidence>
<feature type="transmembrane region" description="Helical" evidence="7">
    <location>
        <begin position="232"/>
        <end position="254"/>
    </location>
</feature>
<dbReference type="AlphaFoldDB" id="E8LIE9"/>
<dbReference type="RefSeq" id="WP_009142709.1">
    <property type="nucleotide sequence ID" value="NZ_GL830960.1"/>
</dbReference>
<accession>E8LIE9</accession>
<sequence length="261" mass="28406">MSNLNLASKAEVLCTLGKHLALYGAETRLIVQSVKEMAADLGISKIDLGLTRTSITVKIFEGQEQVIEFAEINAFGINMSALTDLHQVCLKVKDGKLKDPQKILQAINAVKVKTYNKKYLIFIEALAASAFAFLNGGNLEIMAATFCGGIVLMFVRFFLLGRGFFECFAFTVSAFCGSSFTLLVAKCLMQLSTNEISLAVMSTTLLLVPGFPFMNGFLDVFKGYMDVGLSRLINASVLTMAAAIGLIGTVYLVYSPLWEQL</sequence>
<evidence type="ECO:0000256" key="4">
    <source>
        <dbReference type="ARBA" id="ARBA00022989"/>
    </source>
</evidence>
<dbReference type="STRING" id="762983.HMPREF9444_00489"/>
<feature type="transmembrane region" description="Helical" evidence="7">
    <location>
        <begin position="196"/>
        <end position="220"/>
    </location>
</feature>
<dbReference type="Proteomes" id="UP000018458">
    <property type="component" value="Unassembled WGS sequence"/>
</dbReference>
<dbReference type="GO" id="GO:0015744">
    <property type="term" value="P:succinate transport"/>
    <property type="evidence" value="ECO:0007669"/>
    <property type="project" value="TreeGrafter"/>
</dbReference>
<name>E8LIE9_SUCHY</name>
<evidence type="ECO:0000256" key="2">
    <source>
        <dbReference type="ARBA" id="ARBA00022475"/>
    </source>
</evidence>
<feature type="transmembrane region" description="Helical" evidence="7">
    <location>
        <begin position="119"/>
        <end position="135"/>
    </location>
</feature>
<keyword evidence="5 7" id="KW-0472">Membrane</keyword>
<gene>
    <name evidence="9" type="ORF">HMPREF9444_00489</name>
</gene>
<dbReference type="PANTHER" id="PTHR34390">
    <property type="entry name" value="UPF0442 PROTEIN YJJB-RELATED"/>
    <property type="match status" value="1"/>
</dbReference>
<dbReference type="GO" id="GO:0005886">
    <property type="term" value="C:plasma membrane"/>
    <property type="evidence" value="ECO:0007669"/>
    <property type="project" value="UniProtKB-SubCell"/>
</dbReference>
<dbReference type="InterPro" id="IPR010619">
    <property type="entry name" value="ThrE-like_N"/>
</dbReference>
<feature type="transmembrane region" description="Helical" evidence="7">
    <location>
        <begin position="167"/>
        <end position="184"/>
    </location>
</feature>
<evidence type="ECO:0000313" key="10">
    <source>
        <dbReference type="Proteomes" id="UP000018458"/>
    </source>
</evidence>
<comment type="subcellular location">
    <subcellularLocation>
        <location evidence="1">Cell membrane</location>
        <topology evidence="1">Multi-pass membrane protein</topology>
    </subcellularLocation>
</comment>
<evidence type="ECO:0000313" key="9">
    <source>
        <dbReference type="EMBL" id="EFY07703.1"/>
    </source>
</evidence>
<organism evidence="9 10">
    <name type="scientific">Succinatimonas hippei (strain DSM 22608 / JCM 16073 / KCTC 15190 / YIT 12066)</name>
    <dbReference type="NCBI Taxonomy" id="762983"/>
    <lineage>
        <taxon>Bacteria</taxon>
        <taxon>Pseudomonadati</taxon>
        <taxon>Pseudomonadota</taxon>
        <taxon>Gammaproteobacteria</taxon>
        <taxon>Aeromonadales</taxon>
        <taxon>Succinivibrionaceae</taxon>
        <taxon>Succinatimonas</taxon>
    </lineage>
</organism>
<dbReference type="PANTHER" id="PTHR34390:SF2">
    <property type="entry name" value="SUCCINATE TRANSPORTER SUBUNIT YJJP-RELATED"/>
    <property type="match status" value="1"/>
</dbReference>
<dbReference type="eggNOG" id="COG2966">
    <property type="taxonomic scope" value="Bacteria"/>
</dbReference>